<dbReference type="Pfam" id="PF25137">
    <property type="entry name" value="ADH_Fe_C"/>
    <property type="match status" value="1"/>
</dbReference>
<dbReference type="AlphaFoldDB" id="A0A9D1HKT5"/>
<evidence type="ECO:0000259" key="2">
    <source>
        <dbReference type="Pfam" id="PF00465"/>
    </source>
</evidence>
<dbReference type="CDD" id="cd08187">
    <property type="entry name" value="BDH"/>
    <property type="match status" value="1"/>
</dbReference>
<evidence type="ECO:0000259" key="3">
    <source>
        <dbReference type="Pfam" id="PF25137"/>
    </source>
</evidence>
<feature type="domain" description="Alcohol dehydrogenase iron-type/glycerol dehydrogenase GldA" evidence="2">
    <location>
        <begin position="9"/>
        <end position="177"/>
    </location>
</feature>
<dbReference type="Gene3D" id="1.20.1090.10">
    <property type="entry name" value="Dehydroquinate synthase-like - alpha domain"/>
    <property type="match status" value="1"/>
</dbReference>
<organism evidence="4 5">
    <name type="scientific">Candidatus Avidehalobacter gallistercoris</name>
    <dbReference type="NCBI Taxonomy" id="2840694"/>
    <lineage>
        <taxon>Bacteria</taxon>
        <taxon>Bacillati</taxon>
        <taxon>Bacillota</taxon>
        <taxon>Clostridia</taxon>
        <taxon>Eubacteriales</taxon>
        <taxon>Peptococcaceae</taxon>
        <taxon>Peptococcaceae incertae sedis</taxon>
        <taxon>Candidatus Avidehalobacter</taxon>
    </lineage>
</organism>
<name>A0A9D1HKT5_9FIRM</name>
<dbReference type="Gene3D" id="3.40.50.1970">
    <property type="match status" value="1"/>
</dbReference>
<dbReference type="GO" id="GO:0005829">
    <property type="term" value="C:cytosol"/>
    <property type="evidence" value="ECO:0007669"/>
    <property type="project" value="TreeGrafter"/>
</dbReference>
<comment type="caution">
    <text evidence="4">The sequence shown here is derived from an EMBL/GenBank/DDBJ whole genome shotgun (WGS) entry which is preliminary data.</text>
</comment>
<protein>
    <submittedName>
        <fullName evidence="4">Iron-containing alcohol dehydrogenase</fullName>
    </submittedName>
</protein>
<accession>A0A9D1HKT5</accession>
<evidence type="ECO:0000256" key="1">
    <source>
        <dbReference type="ARBA" id="ARBA00023002"/>
    </source>
</evidence>
<sequence length="388" mass="41780">MKNFTFQSPTKFVFGRDTHRKAGQLVAALGAKKVMVLYGGGSAIQNGTLPVVLQSLDEAGLDYVSAGGVQPNPVSSFVYSAIEGARDEGVDFMLAVGGGSVIDTAKAVALGVPYPGDFLDFYRGKKVEEALPIGVVLTIPAAGSEGSPNTVITDESTHIKKGAAGECLRPKFAVLNPELTFTLSKYQSACGISDMMAHIFERYFTKTPENVVTDRLCEGLLLAIKDVAMRIIIDSEDYEAQAALMWAGMLAHNNLCGVGRDQDWGSHALAHQISALYDAAHGAALAVIFPAWMKYVYTEDIDMFARIAHNVWGVPESVNKEQMALDGIAVYEDFLRGIGMPTKLSQLDVPEDGIPEMVELAFALGNQTIGSFKRMTPTDVEAVYRLAL</sequence>
<dbReference type="InterPro" id="IPR056798">
    <property type="entry name" value="ADH_Fe_C"/>
</dbReference>
<gene>
    <name evidence="4" type="ORF">IAB00_06580</name>
</gene>
<reference evidence="4" key="1">
    <citation type="submission" date="2020-10" db="EMBL/GenBank/DDBJ databases">
        <authorList>
            <person name="Gilroy R."/>
        </authorList>
    </citation>
    <scope>NUCLEOTIDE SEQUENCE</scope>
    <source>
        <strain evidence="4">2830</strain>
    </source>
</reference>
<dbReference type="EMBL" id="DVMH01000033">
    <property type="protein sequence ID" value="HIU10885.1"/>
    <property type="molecule type" value="Genomic_DNA"/>
</dbReference>
<dbReference type="PANTHER" id="PTHR43633:SF1">
    <property type="entry name" value="ALCOHOL DEHYDROGENASE YQHD"/>
    <property type="match status" value="1"/>
</dbReference>
<dbReference type="InterPro" id="IPR044731">
    <property type="entry name" value="BDH-like"/>
</dbReference>
<dbReference type="GO" id="GO:0046872">
    <property type="term" value="F:metal ion binding"/>
    <property type="evidence" value="ECO:0007669"/>
    <property type="project" value="InterPro"/>
</dbReference>
<dbReference type="Pfam" id="PF00465">
    <property type="entry name" value="Fe-ADH"/>
    <property type="match status" value="1"/>
</dbReference>
<dbReference type="Proteomes" id="UP000824124">
    <property type="component" value="Unassembled WGS sequence"/>
</dbReference>
<dbReference type="PANTHER" id="PTHR43633">
    <property type="entry name" value="ALCOHOL DEHYDROGENASE YQHD"/>
    <property type="match status" value="1"/>
</dbReference>
<dbReference type="InterPro" id="IPR001670">
    <property type="entry name" value="ADH_Fe/GldA"/>
</dbReference>
<proteinExistence type="predicted"/>
<dbReference type="FunFam" id="3.40.50.1970:FF:000003">
    <property type="entry name" value="Alcohol dehydrogenase, iron-containing"/>
    <property type="match status" value="1"/>
</dbReference>
<keyword evidence="1" id="KW-0560">Oxidoreductase</keyword>
<reference evidence="4" key="2">
    <citation type="journal article" date="2021" name="PeerJ">
        <title>Extensive microbial diversity within the chicken gut microbiome revealed by metagenomics and culture.</title>
        <authorList>
            <person name="Gilroy R."/>
            <person name="Ravi A."/>
            <person name="Getino M."/>
            <person name="Pursley I."/>
            <person name="Horton D.L."/>
            <person name="Alikhan N.F."/>
            <person name="Baker D."/>
            <person name="Gharbi K."/>
            <person name="Hall N."/>
            <person name="Watson M."/>
            <person name="Adriaenssens E.M."/>
            <person name="Foster-Nyarko E."/>
            <person name="Jarju S."/>
            <person name="Secka A."/>
            <person name="Antonio M."/>
            <person name="Oren A."/>
            <person name="Chaudhuri R.R."/>
            <person name="La Ragione R."/>
            <person name="Hildebrand F."/>
            <person name="Pallen M.J."/>
        </authorList>
    </citation>
    <scope>NUCLEOTIDE SEQUENCE</scope>
    <source>
        <strain evidence="4">2830</strain>
    </source>
</reference>
<dbReference type="GO" id="GO:1990002">
    <property type="term" value="F:methylglyoxal reductase (NADPH) (acetol producing) activity"/>
    <property type="evidence" value="ECO:0007669"/>
    <property type="project" value="TreeGrafter"/>
</dbReference>
<dbReference type="SUPFAM" id="SSF56796">
    <property type="entry name" value="Dehydroquinate synthase-like"/>
    <property type="match status" value="1"/>
</dbReference>
<evidence type="ECO:0000313" key="5">
    <source>
        <dbReference type="Proteomes" id="UP000824124"/>
    </source>
</evidence>
<dbReference type="GO" id="GO:1990362">
    <property type="term" value="F:butanol dehydrogenase (NAD+) activity"/>
    <property type="evidence" value="ECO:0007669"/>
    <property type="project" value="InterPro"/>
</dbReference>
<feature type="domain" description="Fe-containing alcohol dehydrogenase-like C-terminal" evidence="3">
    <location>
        <begin position="193"/>
        <end position="387"/>
    </location>
</feature>
<dbReference type="GO" id="GO:0008106">
    <property type="term" value="F:alcohol dehydrogenase (NADP+) activity"/>
    <property type="evidence" value="ECO:0007669"/>
    <property type="project" value="TreeGrafter"/>
</dbReference>
<evidence type="ECO:0000313" key="4">
    <source>
        <dbReference type="EMBL" id="HIU10885.1"/>
    </source>
</evidence>